<feature type="region of interest" description="Disordered" evidence="2">
    <location>
        <begin position="1"/>
        <end position="77"/>
    </location>
</feature>
<sequence length="1602" mass="175035">MNGSSRVLDCGGESSDKDNSPPWDDQISRVSIPDPIDESTHEDAYGIVLGNTIGDDSWPSASEVEEQPVTGSGDQLTSAQRPRFAIITDGNGDSRNGDPQYTANIAPEKPHLYLDSGAPSSSHASIMQSDDENVTVGQKHSCKVAIRDLEAGLYIDNISYMDEEEKLDVDICKDENNPDHVEATHEVVTAETCYYHVASCDVKAVIDSNLSKIFTVQTDDTEFPQDKEVLLNAENKPGVDLLEKEAEVHGLRKRRVAKVDTVRSVVTGDSAFGRMPEEERRGAAIANRMKDVPFESGPETKQKPLDKKTGKQAKGSVKPAGRRGSDGPPLEDFRVKEDAETNRKVHESLDNFIRQTIRCEPYMTFSGRPGDKPLQRLRSDVFENHVGGKFGRGFKVEGGSDARDIIAEDNISTDGLTSDVDGLKETPLSGSKGIGGLGRGPQHSLKVPPGVVAFTQAAAKGTDLPGWPLSSPSKMTLTKCDKCSREFCSSLNYRRHVRVHRKTLTEKKDLSKERSKVAEFWDKLTPEQASVIVNYENMEIEDLSGNSLLKALAGFIQQPGMPSMPSGLMKAGSALLDIVQNKPSVYPLPSERLLSILDDASEKTFLTGGASGTYPRVVFNGDAGKVGLEEKNLVASMGFHVELRLVKAWMADKEAEALRNQQALFKEEEAAQQKRAKLLEKRRMKKIRQKERKVTASQLVQELENESLDDEGNIPGVEEDDSPTATGSSVSSLVSAHDLAMPGTSDLDMNEDIGQVEGRDEQPGLAGEPVIERNKVREEDTVQLPKDISSPGGIGKSMFYNPEDSSDSFVSVSRKGDYHSFDHTVKDKEILSRNLEEAVQDIDRDSRMAQQVTYNRSGRPADVQTGLHSRKGDQERITSDFRRRESDRSVVERKPLRISRDRTRIEYPEVFQKPGRDTKGYDTRYVDGPSQSTFKPVRKANSFALKSDSGTSDLAVLSRTQQYRSKPPGMHRTTHTPIAGNGQVVWTRKVSQPAVVELCKDRKEEVIQDDKLANNSLTCHEWELQIELTDAVELASESTGAPEVVKPDREDTETKEATTTSAILDVKPGNELKAGGLAEDTTFVFGQKELDNDDDTMYSGALLVGSLSVPIGKFATEKFGQSRNYRAFRSASDLLPDLALSPAPDGEGNDLGVRPQPSVQPDDASLCIPRLKLTVPESSDGPSENVGSDLPVPVVRPNLGFDQGLKLKPQSPTSIPDRAESGRPLALPPGQDRLAVKPGSWQTSAGRYVTAKVWRAVGLVGERQDAVPGVASAGDGEARILQEETDTLDGNGADGLLVKKDAEMQSRDDDASVVLDSNSVEYSGDQAFHTSTQITSRPVDSEADVPSNGATQSSFVPVTEDGADTAALVSDLCSLSVFLEVAERFLSERWRVAIAQASPDEYVDYSAEGISKVAEVCNMTEMLSQQLSGKGMRHHSGADPLPCSSSSVVTQSLGKTAHDGGVFLSRIFNDSDQTGMEDVSHQTTHDDQRLDGAGSQECRMPQVLSSEEDSGMRDSLSSPIDCEQFISGTENFRSYIGSAAQVGRVHGSERHSESRGGGGGSLGYSHARHSSSRQERWYRNPRDRFPEQRYMPRRRAPVEKNC</sequence>
<dbReference type="PANTHER" id="PTHR36055">
    <property type="entry name" value="C2H2-LIKE ZINC FINGER PROTEIN"/>
    <property type="match status" value="1"/>
</dbReference>
<feature type="compositionally biased region" description="Acidic residues" evidence="2">
    <location>
        <begin position="703"/>
        <end position="722"/>
    </location>
</feature>
<dbReference type="PROSITE" id="PS50157">
    <property type="entry name" value="ZINC_FINGER_C2H2_2"/>
    <property type="match status" value="1"/>
</dbReference>
<feature type="region of interest" description="Disordered" evidence="2">
    <location>
        <begin position="1543"/>
        <end position="1602"/>
    </location>
</feature>
<feature type="region of interest" description="Disordered" evidence="2">
    <location>
        <begin position="1474"/>
        <end position="1519"/>
    </location>
</feature>
<keyword evidence="1" id="KW-0862">Zinc</keyword>
<dbReference type="PROSITE" id="PS00028">
    <property type="entry name" value="ZINC_FINGER_C2H2_1"/>
    <property type="match status" value="1"/>
</dbReference>
<dbReference type="InterPro" id="IPR013087">
    <property type="entry name" value="Znf_C2H2_type"/>
</dbReference>
<reference evidence="4" key="1">
    <citation type="submission" date="2016-03" db="EMBL/GenBank/DDBJ databases">
        <title>Mechanisms controlling the formation of the plant cell surface in tip-growing cells are functionally conserved among land plants.</title>
        <authorList>
            <person name="Honkanen S."/>
            <person name="Jones V.A."/>
            <person name="Morieri G."/>
            <person name="Champion C."/>
            <person name="Hetherington A.J."/>
            <person name="Kelly S."/>
            <person name="Saint-Marcoux D."/>
            <person name="Proust H."/>
            <person name="Prescott H."/>
            <person name="Dolan L."/>
        </authorList>
    </citation>
    <scope>NUCLEOTIDE SEQUENCE [LARGE SCALE GENOMIC DNA]</scope>
    <source>
        <tissue evidence="4">Whole gametophyte</tissue>
    </source>
</reference>
<organism evidence="4 5">
    <name type="scientific">Marchantia polymorpha subsp. ruderalis</name>
    <dbReference type="NCBI Taxonomy" id="1480154"/>
    <lineage>
        <taxon>Eukaryota</taxon>
        <taxon>Viridiplantae</taxon>
        <taxon>Streptophyta</taxon>
        <taxon>Embryophyta</taxon>
        <taxon>Marchantiophyta</taxon>
        <taxon>Marchantiopsida</taxon>
        <taxon>Marchantiidae</taxon>
        <taxon>Marchantiales</taxon>
        <taxon>Marchantiaceae</taxon>
        <taxon>Marchantia</taxon>
    </lineage>
</organism>
<feature type="compositionally biased region" description="Polar residues" evidence="2">
    <location>
        <begin position="723"/>
        <end position="732"/>
    </location>
</feature>
<dbReference type="GO" id="GO:0008270">
    <property type="term" value="F:zinc ion binding"/>
    <property type="evidence" value="ECO:0007669"/>
    <property type="project" value="UniProtKB-KW"/>
</dbReference>
<feature type="compositionally biased region" description="Basic and acidic residues" evidence="2">
    <location>
        <begin position="1572"/>
        <end position="1587"/>
    </location>
</feature>
<feature type="region of interest" description="Disordered" evidence="2">
    <location>
        <begin position="1335"/>
        <end position="1356"/>
    </location>
</feature>
<dbReference type="Proteomes" id="UP000077202">
    <property type="component" value="Unassembled WGS sequence"/>
</dbReference>
<keyword evidence="5" id="KW-1185">Reference proteome</keyword>
<comment type="caution">
    <text evidence="4">The sequence shown here is derived from an EMBL/GenBank/DDBJ whole genome shotgun (WGS) entry which is preliminary data.</text>
</comment>
<keyword evidence="1" id="KW-0479">Metal-binding</keyword>
<feature type="region of interest" description="Disordered" evidence="2">
    <location>
        <begin position="689"/>
        <end position="732"/>
    </location>
</feature>
<feature type="compositionally biased region" description="Polar residues" evidence="2">
    <location>
        <begin position="1176"/>
        <end position="1186"/>
    </location>
</feature>
<evidence type="ECO:0000259" key="3">
    <source>
        <dbReference type="PROSITE" id="PS50157"/>
    </source>
</evidence>
<feature type="compositionally biased region" description="Basic and acidic residues" evidence="2">
    <location>
        <begin position="1045"/>
        <end position="1056"/>
    </location>
</feature>
<evidence type="ECO:0000313" key="4">
    <source>
        <dbReference type="EMBL" id="OAE22788.1"/>
    </source>
</evidence>
<evidence type="ECO:0000256" key="2">
    <source>
        <dbReference type="SAM" id="MobiDB-lite"/>
    </source>
</evidence>
<proteinExistence type="predicted"/>
<feature type="compositionally biased region" description="Basic and acidic residues" evidence="2">
    <location>
        <begin position="275"/>
        <end position="309"/>
    </location>
</feature>
<name>A0A176VPE9_MARPO</name>
<keyword evidence="1" id="KW-0863">Zinc-finger</keyword>
<feature type="compositionally biased region" description="Basic and acidic residues" evidence="2">
    <location>
        <begin position="1478"/>
        <end position="1490"/>
    </location>
</feature>
<feature type="region of interest" description="Disordered" evidence="2">
    <location>
        <begin position="853"/>
        <end position="876"/>
    </location>
</feature>
<feature type="region of interest" description="Disordered" evidence="2">
    <location>
        <begin position="1037"/>
        <end position="1057"/>
    </location>
</feature>
<feature type="domain" description="C2H2-type" evidence="3">
    <location>
        <begin position="478"/>
        <end position="500"/>
    </location>
</feature>
<evidence type="ECO:0000313" key="5">
    <source>
        <dbReference type="Proteomes" id="UP000077202"/>
    </source>
</evidence>
<evidence type="ECO:0000256" key="1">
    <source>
        <dbReference type="PROSITE-ProRule" id="PRU00042"/>
    </source>
</evidence>
<dbReference type="EMBL" id="LVLJ01003074">
    <property type="protein sequence ID" value="OAE22788.1"/>
    <property type="molecule type" value="Genomic_DNA"/>
</dbReference>
<dbReference type="PANTHER" id="PTHR36055:SF1">
    <property type="entry name" value="C2H2-LIKE ZINC FINGER PROTEIN"/>
    <property type="match status" value="1"/>
</dbReference>
<gene>
    <name evidence="4" type="ORF">AXG93_2035s1720</name>
</gene>
<feature type="region of interest" description="Disordered" evidence="2">
    <location>
        <begin position="1138"/>
        <end position="1233"/>
    </location>
</feature>
<protein>
    <recommendedName>
        <fullName evidence="3">C2H2-type domain-containing protein</fullName>
    </recommendedName>
</protein>
<feature type="region of interest" description="Disordered" evidence="2">
    <location>
        <begin position="274"/>
        <end position="339"/>
    </location>
</feature>
<accession>A0A176VPE9</accession>